<keyword evidence="2" id="KW-1185">Reference proteome</keyword>
<reference evidence="2" key="1">
    <citation type="journal article" date="2017" name="Genome Biol.">
        <title>Comparative genomics reveals high biological diversity and specific adaptations in the industrially and medically important fungal genus Aspergillus.</title>
        <authorList>
            <person name="de Vries R.P."/>
            <person name="Riley R."/>
            <person name="Wiebenga A."/>
            <person name="Aguilar-Osorio G."/>
            <person name="Amillis S."/>
            <person name="Uchima C.A."/>
            <person name="Anderluh G."/>
            <person name="Asadollahi M."/>
            <person name="Askin M."/>
            <person name="Barry K."/>
            <person name="Battaglia E."/>
            <person name="Bayram O."/>
            <person name="Benocci T."/>
            <person name="Braus-Stromeyer S.A."/>
            <person name="Caldana C."/>
            <person name="Canovas D."/>
            <person name="Cerqueira G.C."/>
            <person name="Chen F."/>
            <person name="Chen W."/>
            <person name="Choi C."/>
            <person name="Clum A."/>
            <person name="Dos Santos R.A."/>
            <person name="Damasio A.R."/>
            <person name="Diallinas G."/>
            <person name="Emri T."/>
            <person name="Fekete E."/>
            <person name="Flipphi M."/>
            <person name="Freyberg S."/>
            <person name="Gallo A."/>
            <person name="Gournas C."/>
            <person name="Habgood R."/>
            <person name="Hainaut M."/>
            <person name="Harispe M.L."/>
            <person name="Henrissat B."/>
            <person name="Hilden K.S."/>
            <person name="Hope R."/>
            <person name="Hossain A."/>
            <person name="Karabika E."/>
            <person name="Karaffa L."/>
            <person name="Karanyi Z."/>
            <person name="Krasevec N."/>
            <person name="Kuo A."/>
            <person name="Kusch H."/>
            <person name="LaButti K."/>
            <person name="Lagendijk E.L."/>
            <person name="Lapidus A."/>
            <person name="Levasseur A."/>
            <person name="Lindquist E."/>
            <person name="Lipzen A."/>
            <person name="Logrieco A.F."/>
            <person name="MacCabe A."/>
            <person name="Maekelae M.R."/>
            <person name="Malavazi I."/>
            <person name="Melin P."/>
            <person name="Meyer V."/>
            <person name="Mielnichuk N."/>
            <person name="Miskei M."/>
            <person name="Molnar A.P."/>
            <person name="Mule G."/>
            <person name="Ngan C.Y."/>
            <person name="Orejas M."/>
            <person name="Orosz E."/>
            <person name="Ouedraogo J.P."/>
            <person name="Overkamp K.M."/>
            <person name="Park H.-S."/>
            <person name="Perrone G."/>
            <person name="Piumi F."/>
            <person name="Punt P.J."/>
            <person name="Ram A.F."/>
            <person name="Ramon A."/>
            <person name="Rauscher S."/>
            <person name="Record E."/>
            <person name="Riano-Pachon D.M."/>
            <person name="Robert V."/>
            <person name="Roehrig J."/>
            <person name="Ruller R."/>
            <person name="Salamov A."/>
            <person name="Salih N.S."/>
            <person name="Samson R.A."/>
            <person name="Sandor E."/>
            <person name="Sanguinetti M."/>
            <person name="Schuetze T."/>
            <person name="Sepcic K."/>
            <person name="Shelest E."/>
            <person name="Sherlock G."/>
            <person name="Sophianopoulou V."/>
            <person name="Squina F.M."/>
            <person name="Sun H."/>
            <person name="Susca A."/>
            <person name="Todd R.B."/>
            <person name="Tsang A."/>
            <person name="Unkles S.E."/>
            <person name="van de Wiele N."/>
            <person name="van Rossen-Uffink D."/>
            <person name="Oliveira J.V."/>
            <person name="Vesth T.C."/>
            <person name="Visser J."/>
            <person name="Yu J.-H."/>
            <person name="Zhou M."/>
            <person name="Andersen M.R."/>
            <person name="Archer D.B."/>
            <person name="Baker S.E."/>
            <person name="Benoit I."/>
            <person name="Brakhage A.A."/>
            <person name="Braus G.H."/>
            <person name="Fischer R."/>
            <person name="Frisvad J.C."/>
            <person name="Goldman G.H."/>
            <person name="Houbraken J."/>
            <person name="Oakley B."/>
            <person name="Pocsi I."/>
            <person name="Scazzocchio C."/>
            <person name="Seiboth B."/>
            <person name="vanKuyk P.A."/>
            <person name="Wortman J."/>
            <person name="Dyer P.S."/>
            <person name="Grigoriev I.V."/>
        </authorList>
    </citation>
    <scope>NUCLEOTIDE SEQUENCE [LARGE SCALE GENOMIC DNA]</scope>
    <source>
        <strain evidence="2">DTO 134E9</strain>
    </source>
</reference>
<dbReference type="VEuPathDB" id="FungiDB:ASPWEDRAFT_453534"/>
<accession>A0A1L9RR48</accession>
<dbReference type="Proteomes" id="UP000184383">
    <property type="component" value="Unassembled WGS sequence"/>
</dbReference>
<dbReference type="GeneID" id="63752366"/>
<evidence type="ECO:0000313" key="1">
    <source>
        <dbReference type="EMBL" id="OJJ37436.1"/>
    </source>
</evidence>
<dbReference type="OrthoDB" id="4521980at2759"/>
<evidence type="ECO:0000313" key="2">
    <source>
        <dbReference type="Proteomes" id="UP000184383"/>
    </source>
</evidence>
<dbReference type="EMBL" id="KV878211">
    <property type="protein sequence ID" value="OJJ37436.1"/>
    <property type="molecule type" value="Genomic_DNA"/>
</dbReference>
<protein>
    <submittedName>
        <fullName evidence="1">Uncharacterized protein</fullName>
    </submittedName>
</protein>
<dbReference type="RefSeq" id="XP_040691112.1">
    <property type="nucleotide sequence ID" value="XM_040836518.1"/>
</dbReference>
<name>A0A1L9RR48_ASPWE</name>
<sequence length="124" mass="14070">MREPATVLWGLSISDADFKKLKAGFRSSDMNDKWNILAMDQSQSDNIPIHFSRSWTGIEHHILYIKPSDGGSSSGAKIEAITWEQRRNGIHILEEYAKKEAVILARVKLDCDFEALPIYHPSDL</sequence>
<dbReference type="AlphaFoldDB" id="A0A1L9RR48"/>
<organism evidence="1 2">
    <name type="scientific">Aspergillus wentii DTO 134E9</name>
    <dbReference type="NCBI Taxonomy" id="1073089"/>
    <lineage>
        <taxon>Eukaryota</taxon>
        <taxon>Fungi</taxon>
        <taxon>Dikarya</taxon>
        <taxon>Ascomycota</taxon>
        <taxon>Pezizomycotina</taxon>
        <taxon>Eurotiomycetes</taxon>
        <taxon>Eurotiomycetidae</taxon>
        <taxon>Eurotiales</taxon>
        <taxon>Aspergillaceae</taxon>
        <taxon>Aspergillus</taxon>
        <taxon>Aspergillus subgen. Cremei</taxon>
    </lineage>
</organism>
<proteinExistence type="predicted"/>
<gene>
    <name evidence="1" type="ORF">ASPWEDRAFT_453534</name>
</gene>